<feature type="signal peptide" evidence="3">
    <location>
        <begin position="1"/>
        <end position="16"/>
    </location>
</feature>
<evidence type="ECO:0000313" key="4">
    <source>
        <dbReference type="EMBL" id="CAG5111410.1"/>
    </source>
</evidence>
<keyword evidence="2" id="KW-0472">Membrane</keyword>
<feature type="region of interest" description="Disordered" evidence="1">
    <location>
        <begin position="201"/>
        <end position="234"/>
    </location>
</feature>
<reference evidence="4 5" key="1">
    <citation type="submission" date="2021-04" db="EMBL/GenBank/DDBJ databases">
        <authorList>
            <person name="Bliznina A."/>
        </authorList>
    </citation>
    <scope>NUCLEOTIDE SEQUENCE [LARGE SCALE GENOMIC DNA]</scope>
</reference>
<organism evidence="4 5">
    <name type="scientific">Oikopleura dioica</name>
    <name type="common">Tunicate</name>
    <dbReference type="NCBI Taxonomy" id="34765"/>
    <lineage>
        <taxon>Eukaryota</taxon>
        <taxon>Metazoa</taxon>
        <taxon>Chordata</taxon>
        <taxon>Tunicata</taxon>
        <taxon>Appendicularia</taxon>
        <taxon>Copelata</taxon>
        <taxon>Oikopleuridae</taxon>
        <taxon>Oikopleura</taxon>
    </lineage>
</organism>
<sequence>MTRLLLLIALQSSVTATPMKKNPCSKKLCQNCYYMVQVEKVSHKQCLQLLNMQGCCTPFLHIGGMFTVQKDKCGNRIQPVAVEIPLSEVDLRGMTRITGDQMSEEVELLLEENEDELEERPAEVQCAQNLEAASNIIIAGVAVFVASVGGAMLYLNRQYNKRELKFKRLRSQKQDKTKQRSSSSMIGSVAIGSTIPLLASENKGQIGSDAEKPKIESVAERKEDSRSDGCHRSP</sequence>
<evidence type="ECO:0000313" key="5">
    <source>
        <dbReference type="Proteomes" id="UP001158576"/>
    </source>
</evidence>
<dbReference type="Proteomes" id="UP001158576">
    <property type="component" value="Chromosome 2"/>
</dbReference>
<keyword evidence="2" id="KW-0812">Transmembrane</keyword>
<feature type="compositionally biased region" description="Basic and acidic residues" evidence="1">
    <location>
        <begin position="209"/>
        <end position="234"/>
    </location>
</feature>
<name>A0ABN7T0Q3_OIKDI</name>
<accession>A0ABN7T0Q3</accession>
<dbReference type="EMBL" id="OU015567">
    <property type="protein sequence ID" value="CAG5111410.1"/>
    <property type="molecule type" value="Genomic_DNA"/>
</dbReference>
<keyword evidence="3" id="KW-0732">Signal</keyword>
<feature type="chain" id="PRO_5045985244" evidence="3">
    <location>
        <begin position="17"/>
        <end position="234"/>
    </location>
</feature>
<evidence type="ECO:0000256" key="1">
    <source>
        <dbReference type="SAM" id="MobiDB-lite"/>
    </source>
</evidence>
<evidence type="ECO:0000256" key="2">
    <source>
        <dbReference type="SAM" id="Phobius"/>
    </source>
</evidence>
<evidence type="ECO:0000256" key="3">
    <source>
        <dbReference type="SAM" id="SignalP"/>
    </source>
</evidence>
<feature type="transmembrane region" description="Helical" evidence="2">
    <location>
        <begin position="136"/>
        <end position="155"/>
    </location>
</feature>
<keyword evidence="5" id="KW-1185">Reference proteome</keyword>
<proteinExistence type="predicted"/>
<keyword evidence="2" id="KW-1133">Transmembrane helix</keyword>
<gene>
    <name evidence="4" type="ORF">OKIOD_LOCUS14487</name>
</gene>
<protein>
    <submittedName>
        <fullName evidence="4">Oidioi.mRNA.OKI2018_I69.chr2.g5722.t1.cds</fullName>
    </submittedName>
</protein>